<comment type="caution">
    <text evidence="2">The sequence shown here is derived from an EMBL/GenBank/DDBJ whole genome shotgun (WGS) entry which is preliminary data.</text>
</comment>
<sequence length="45" mass="4489">MTRPGFGSKGDFSASGAIGGKCGKNARLLSKNATEFHCGNSGASL</sequence>
<organism evidence="2 3">
    <name type="scientific">Hungatella hathewayi DSM 13479</name>
    <dbReference type="NCBI Taxonomy" id="566550"/>
    <lineage>
        <taxon>Bacteria</taxon>
        <taxon>Bacillati</taxon>
        <taxon>Bacillota</taxon>
        <taxon>Clostridia</taxon>
        <taxon>Lachnospirales</taxon>
        <taxon>Lachnospiraceae</taxon>
        <taxon>Hungatella</taxon>
    </lineage>
</organism>
<feature type="region of interest" description="Disordered" evidence="1">
    <location>
        <begin position="1"/>
        <end position="20"/>
    </location>
</feature>
<evidence type="ECO:0000313" key="2">
    <source>
        <dbReference type="EMBL" id="EFC99800.1"/>
    </source>
</evidence>
<gene>
    <name evidence="2" type="ORF">CLOSTHATH_01980</name>
</gene>
<reference evidence="2 3" key="1">
    <citation type="submission" date="2010-01" db="EMBL/GenBank/DDBJ databases">
        <authorList>
            <person name="Weinstock G."/>
            <person name="Sodergren E."/>
            <person name="Clifton S."/>
            <person name="Fulton L."/>
            <person name="Fulton B."/>
            <person name="Courtney L."/>
            <person name="Fronick C."/>
            <person name="Harrison M."/>
            <person name="Strong C."/>
            <person name="Farmer C."/>
            <person name="Delahaunty K."/>
            <person name="Markovic C."/>
            <person name="Hall O."/>
            <person name="Minx P."/>
            <person name="Tomlinson C."/>
            <person name="Mitreva M."/>
            <person name="Nelson J."/>
            <person name="Hou S."/>
            <person name="Wollam A."/>
            <person name="Pepin K.H."/>
            <person name="Johnson M."/>
            <person name="Bhonagiri V."/>
            <person name="Nash W.E."/>
            <person name="Warren W."/>
            <person name="Chinwalla A."/>
            <person name="Mardis E.R."/>
            <person name="Wilson R.K."/>
        </authorList>
    </citation>
    <scope>NUCLEOTIDE SEQUENCE [LARGE SCALE GENOMIC DNA]</scope>
    <source>
        <strain evidence="2 3">DSM 13479</strain>
    </source>
</reference>
<name>D3AEE9_9FIRM</name>
<evidence type="ECO:0000256" key="1">
    <source>
        <dbReference type="SAM" id="MobiDB-lite"/>
    </source>
</evidence>
<accession>D3AEE9</accession>
<protein>
    <submittedName>
        <fullName evidence="2">Uncharacterized protein</fullName>
    </submittedName>
</protein>
<proteinExistence type="predicted"/>
<dbReference type="Proteomes" id="UP000004968">
    <property type="component" value="Unassembled WGS sequence"/>
</dbReference>
<evidence type="ECO:0000313" key="3">
    <source>
        <dbReference type="Proteomes" id="UP000004968"/>
    </source>
</evidence>
<dbReference type="AlphaFoldDB" id="D3AEE9"/>
<dbReference type="HOGENOM" id="CLU_3200746_0_0_9"/>
<dbReference type="EMBL" id="ACIO01000150">
    <property type="protein sequence ID" value="EFC99800.1"/>
    <property type="molecule type" value="Genomic_DNA"/>
</dbReference>